<evidence type="ECO:0000259" key="1">
    <source>
        <dbReference type="PROSITE" id="PS50995"/>
    </source>
</evidence>
<protein>
    <submittedName>
        <fullName evidence="2">DNA-binding MarR family transcriptional regulator</fullName>
    </submittedName>
</protein>
<dbReference type="Proteomes" id="UP000239895">
    <property type="component" value="Unassembled WGS sequence"/>
</dbReference>
<sequence>MTRPRDAEHDAHARVDPDDDLGRASVWQDLVLATHLLETALDRQSQRDGGVSHGHFKILVLLHAAESHTLGLKSLAETLRFSPSRISHAVTALEHQGLVVRRPATGGRRAYDAVLTADGRRVVGRVLRSQRREIRDPLLEELGGLGTAALGDLSARIIGLLDGGARPPQG</sequence>
<dbReference type="InterPro" id="IPR039422">
    <property type="entry name" value="MarR/SlyA-like"/>
</dbReference>
<dbReference type="GO" id="GO:0003677">
    <property type="term" value="F:DNA binding"/>
    <property type="evidence" value="ECO:0007669"/>
    <property type="project" value="UniProtKB-KW"/>
</dbReference>
<dbReference type="Pfam" id="PF01047">
    <property type="entry name" value="MarR"/>
    <property type="match status" value="1"/>
</dbReference>
<feature type="domain" description="HTH marR-type" evidence="1">
    <location>
        <begin position="23"/>
        <end position="159"/>
    </location>
</feature>
<dbReference type="SMART" id="SM00347">
    <property type="entry name" value="HTH_MARR"/>
    <property type="match status" value="1"/>
</dbReference>
<keyword evidence="3" id="KW-1185">Reference proteome</keyword>
<dbReference type="Gene3D" id="1.10.10.10">
    <property type="entry name" value="Winged helix-like DNA-binding domain superfamily/Winged helix DNA-binding domain"/>
    <property type="match status" value="1"/>
</dbReference>
<dbReference type="InterPro" id="IPR036388">
    <property type="entry name" value="WH-like_DNA-bd_sf"/>
</dbReference>
<reference evidence="2 3" key="1">
    <citation type="submission" date="2018-03" db="EMBL/GenBank/DDBJ databases">
        <title>Comparative analysis of microorganisms from saline springs in Andes Mountain Range, Colombia.</title>
        <authorList>
            <person name="Rubin E."/>
        </authorList>
    </citation>
    <scope>NUCLEOTIDE SEQUENCE [LARGE SCALE GENOMIC DNA]</scope>
    <source>
        <strain evidence="2 3">CG 23</strain>
    </source>
</reference>
<name>A0ABX5EI36_9MICO</name>
<organism evidence="2 3">
    <name type="scientific">Isoptericola halotolerans</name>
    <dbReference type="NCBI Taxonomy" id="300560"/>
    <lineage>
        <taxon>Bacteria</taxon>
        <taxon>Bacillati</taxon>
        <taxon>Actinomycetota</taxon>
        <taxon>Actinomycetes</taxon>
        <taxon>Micrococcales</taxon>
        <taxon>Promicromonosporaceae</taxon>
        <taxon>Isoptericola</taxon>
    </lineage>
</organism>
<evidence type="ECO:0000313" key="3">
    <source>
        <dbReference type="Proteomes" id="UP000239895"/>
    </source>
</evidence>
<dbReference type="InterPro" id="IPR036390">
    <property type="entry name" value="WH_DNA-bd_sf"/>
</dbReference>
<dbReference type="EMBL" id="PVTX01000003">
    <property type="protein sequence ID" value="PRZ08322.1"/>
    <property type="molecule type" value="Genomic_DNA"/>
</dbReference>
<dbReference type="PANTHER" id="PTHR33164:SF99">
    <property type="entry name" value="MARR FAMILY REGULATORY PROTEIN"/>
    <property type="match status" value="1"/>
</dbReference>
<accession>A0ABX5EI36</accession>
<comment type="caution">
    <text evidence="2">The sequence shown here is derived from an EMBL/GenBank/DDBJ whole genome shotgun (WGS) entry which is preliminary data.</text>
</comment>
<dbReference type="InterPro" id="IPR000835">
    <property type="entry name" value="HTH_MarR-typ"/>
</dbReference>
<dbReference type="SUPFAM" id="SSF46785">
    <property type="entry name" value="Winged helix' DNA-binding domain"/>
    <property type="match status" value="1"/>
</dbReference>
<gene>
    <name evidence="2" type="ORF">BCL65_103250</name>
</gene>
<proteinExistence type="predicted"/>
<dbReference type="PANTHER" id="PTHR33164">
    <property type="entry name" value="TRANSCRIPTIONAL REGULATOR, MARR FAMILY"/>
    <property type="match status" value="1"/>
</dbReference>
<dbReference type="RefSeq" id="WP_106266359.1">
    <property type="nucleotide sequence ID" value="NZ_PVTX01000003.1"/>
</dbReference>
<keyword evidence="2" id="KW-0238">DNA-binding</keyword>
<evidence type="ECO:0000313" key="2">
    <source>
        <dbReference type="EMBL" id="PRZ08322.1"/>
    </source>
</evidence>
<dbReference type="PROSITE" id="PS50995">
    <property type="entry name" value="HTH_MARR_2"/>
    <property type="match status" value="1"/>
</dbReference>